<dbReference type="Proteomes" id="UP000053758">
    <property type="component" value="Unassembled WGS sequence"/>
</dbReference>
<dbReference type="AlphaFoldDB" id="A0A081CFW9"/>
<sequence>MQPPQHMPINMGQPSGSIDSSAHQVGHSNNTLFPGGLPHTSMPNDPLTAALGLLPPELLQSHQHQHLHQQFAQLPSSQPIGSASLLSHVHSQMQTSHDSLLPQAPHVAHGSSASGLSQPPQVDMRQAPQLSNNQPGSSQQGQPHQQSRSRHQQRSPATAQHQHQQSQQPQPSQHQQSSRQSQPLPNHQGQQAQSLRPQGHVHLNHGQHQSSPQPQQPPNLAQLLGSASTAQTHQPALLQQHASILADVRSSMSTFSASLHDAKQKTPADRADIRDVVSVLDGAVKTLAAEIEQGVVKLRALQGSAALNNFAGLFSGSNANSMGPGSTNGNDLFGALNQFGVQQNQQQQQQHGNQGLPFDLGLGFHQQSQSNGMFNMNGTPNSNGPNGGPSGLNGPFNNDMAMGQGGSGSQNASMMSSLLAQYLSQSNDPAGRLGALSLFQSLAGAGGAGSPPAGMQGLDALLNQALPQQNQAQQQTQQQARPGQQGAHLPNGAPLTNAAALAALTSLGVTPTMLEALGLGSVAQQMLEAPADGPSTNSSKQRSRSPDMREDSPEADSLEGSSEPSRKKRKHVRGKVQIQPDAGVSRPPSKIVESKTASESRPGPASATPASPPVASAANRDRNVASSSTIPGSAGPSDASKRIPTLGVGLRQEGDKRYRNRKLLRDLREHLYRWLGTDEFRKLRNTYKVAEWVPNPHLTDEEKQILASLPPAAVAQPPITTHIFHVDFTSRDFYRTNQSLIDAIVAEGSKKVEAKPEAYAIVPGTIDRDHLEDVAKDLMDSARSGFRMSLRTGLQAEKEDKEKHEKYRGVERAKTKCRNREIGAGRLRHAIPKQLLIPGAYSDDAASDEDLHGLTKSEWKRQRLRKLRIAKGWEAVTPKWRNKHLTRAYHKADIVSKSKQMARWRRDDPVDLPIPIKLYGKLLPKQLFDPDWLAEHRKELEEEPYCIRINDNDIDGWEESHHPLGEDTSDEMEWSDAKESSLRGRQLTSAPSSSRDRGSNTQSPAPVTGSSSAPIARPGEDSKAGSSIPVLQASSSTLTASEAAQPETDKAPESKTLAQTASEAEATSSISGSSRSGNVDTADTGDTGASESESDVSTTDKPPAAPAQTDAMSMSDS</sequence>
<evidence type="ECO:0000313" key="1">
    <source>
        <dbReference type="EMBL" id="GAK65565.1"/>
    </source>
</evidence>
<evidence type="ECO:0000313" key="2">
    <source>
        <dbReference type="Proteomes" id="UP000053758"/>
    </source>
</evidence>
<accession>A0A081CFW9</accession>
<gene>
    <name evidence="1" type="ORF">PAN0_009c3782</name>
</gene>
<dbReference type="RefSeq" id="XP_014656228.1">
    <property type="nucleotide sequence ID" value="XM_014800742.1"/>
</dbReference>
<dbReference type="OrthoDB" id="2553934at2759"/>
<dbReference type="EMBL" id="DF830076">
    <property type="protein sequence ID" value="GAK65565.1"/>
    <property type="molecule type" value="Genomic_DNA"/>
</dbReference>
<keyword evidence="2" id="KW-1185">Reference proteome</keyword>
<organism evidence="1 2">
    <name type="scientific">Pseudozyma antarctica</name>
    <name type="common">Yeast</name>
    <name type="synonym">Candida antarctica</name>
    <dbReference type="NCBI Taxonomy" id="84753"/>
    <lineage>
        <taxon>Eukaryota</taxon>
        <taxon>Fungi</taxon>
        <taxon>Dikarya</taxon>
        <taxon>Basidiomycota</taxon>
        <taxon>Ustilaginomycotina</taxon>
        <taxon>Ustilaginomycetes</taxon>
        <taxon>Ustilaginales</taxon>
        <taxon>Ustilaginaceae</taxon>
        <taxon>Moesziomyces</taxon>
    </lineage>
</organism>
<reference evidence="2" key="1">
    <citation type="journal article" date="2014" name="Genome Announc.">
        <title>Draft Genome Sequence of the Yeast Pseudozyma antarctica Type Strain JCM10317, a Producer of the Glycolipid Biosurfactants, Mannosylerythritol Lipids.</title>
        <authorList>
            <person name="Saika A."/>
            <person name="Koike H."/>
            <person name="Hori T."/>
            <person name="Fukuoka T."/>
            <person name="Sato S."/>
            <person name="Habe H."/>
            <person name="Kitamoto D."/>
            <person name="Morita T."/>
        </authorList>
    </citation>
    <scope>NUCLEOTIDE SEQUENCE [LARGE SCALE GENOMIC DNA]</scope>
    <source>
        <strain evidence="2">JCM 10317</strain>
    </source>
</reference>
<protein>
    <submittedName>
        <fullName evidence="1">Uncharacterized protein</fullName>
    </submittedName>
</protein>
<proteinExistence type="predicted"/>
<dbReference type="GeneID" id="26304556"/>
<dbReference type="HOGENOM" id="CLU_007626_0_0_1"/>
<name>A0A081CFW9_PSEA2</name>